<dbReference type="KEGG" id="pnp:IJ22_22170"/>
<sequence length="480" mass="51338">MENSLMFIDGAWVEPDSGEYFPVLNPATGELAGSVPNGGYAEAVRAIDAAHLAFADWSAHTAEERAEYLMTWHRLIMQNLDDLAATLTMEQGKPLAEAKGEIGYGAKFIEWYAEEAKRVYGSTIPASARNKRVVVLRQPVGVVAAITPWNFPAAMVTRKIAPALAAGCTVILKPAEQTPLTSIKLYQLLEQAGLPKGVANLVTGDAVLIGKAFMEDSRVRKITFTGSTEVGKLLMKQAADTMKNISLELGGHAPFLVFDDADVESAVKGVIASKFRNAGQTCICANRILVQEGAADRFIALFKKEASALKVGNGLEEGTVIGPLIDKAGYEKVSLHVQDALAKGAHLVCGGEGFHQSDEEDAGYFYQPTVLSGVTADMRIMQEETFGPVAPVVTFKTEEEGIRMANDSVYGLAAYVFTESLSRAIRVGEKLEFGIVGINDGAPSTAQAPFGGFKESGLGREGGKEGIESFLETKFMSIGI</sequence>
<dbReference type="OrthoDB" id="20170at2"/>
<organism evidence="3 4">
    <name type="scientific">Paenibacillus naphthalenovorans</name>
    <dbReference type="NCBI Taxonomy" id="162209"/>
    <lineage>
        <taxon>Bacteria</taxon>
        <taxon>Bacillati</taxon>
        <taxon>Bacillota</taxon>
        <taxon>Bacilli</taxon>
        <taxon>Bacillales</taxon>
        <taxon>Paenibacillaceae</taxon>
        <taxon>Paenibacillus</taxon>
    </lineage>
</organism>
<dbReference type="PROSITE" id="PS00070">
    <property type="entry name" value="ALDEHYDE_DEHYDR_CYS"/>
    <property type="match status" value="1"/>
</dbReference>
<reference evidence="3 4" key="2">
    <citation type="journal article" date="2016" name="Genome Announc.">
        <title>Complete Genome Sequences of Two Interactive Moderate Thermophiles, Paenibacillus napthalenovorans 32O-Y and Paenibacillus sp. 32O-W.</title>
        <authorList>
            <person name="Butler R.R.III."/>
            <person name="Wang J."/>
            <person name="Stark B.C."/>
            <person name="Pombert J.F."/>
        </authorList>
    </citation>
    <scope>NUCLEOTIDE SEQUENCE [LARGE SCALE GENOMIC DNA]</scope>
    <source>
        <strain evidence="3 4">32O-Y</strain>
    </source>
</reference>
<dbReference type="PATRIC" id="fig|162209.4.peg.2360"/>
<evidence type="ECO:0000313" key="4">
    <source>
        <dbReference type="Proteomes" id="UP000061660"/>
    </source>
</evidence>
<dbReference type="EMBL" id="CP013652">
    <property type="protein sequence ID" value="ALS22591.1"/>
    <property type="molecule type" value="Genomic_DNA"/>
</dbReference>
<dbReference type="FunFam" id="3.40.605.10:FF:000026">
    <property type="entry name" value="Aldehyde dehydrogenase, putative"/>
    <property type="match status" value="1"/>
</dbReference>
<dbReference type="InterPro" id="IPR010102">
    <property type="entry name" value="Succ_semiAld_DH"/>
</dbReference>
<dbReference type="AlphaFoldDB" id="A0A0U2MX25"/>
<protein>
    <submittedName>
        <fullName evidence="3">Succinate-semialdehyde dehydrogenase</fullName>
    </submittedName>
</protein>
<dbReference type="InterPro" id="IPR016163">
    <property type="entry name" value="Ald_DH_C"/>
</dbReference>
<dbReference type="STRING" id="162209.IJ22_22170"/>
<keyword evidence="4" id="KW-1185">Reference proteome</keyword>
<name>A0A0U2MX25_9BACL</name>
<dbReference type="InterPro" id="IPR015590">
    <property type="entry name" value="Aldehyde_DH_dom"/>
</dbReference>
<proteinExistence type="inferred from homology"/>
<dbReference type="PANTHER" id="PTHR43353">
    <property type="entry name" value="SUCCINATE-SEMIALDEHYDE DEHYDROGENASE, MITOCHONDRIAL"/>
    <property type="match status" value="1"/>
</dbReference>
<dbReference type="InterPro" id="IPR050740">
    <property type="entry name" value="Aldehyde_DH_Superfamily"/>
</dbReference>
<dbReference type="FunFam" id="3.40.309.10:FF:000004">
    <property type="entry name" value="Succinate-semialdehyde dehydrogenase I"/>
    <property type="match status" value="1"/>
</dbReference>
<keyword evidence="2" id="KW-0560">Oxidoreductase</keyword>
<accession>A0A0U2MX25</accession>
<dbReference type="InterPro" id="IPR016162">
    <property type="entry name" value="Ald_DH_N"/>
</dbReference>
<evidence type="ECO:0000313" key="3">
    <source>
        <dbReference type="EMBL" id="ALS22591.1"/>
    </source>
</evidence>
<dbReference type="GO" id="GO:0009450">
    <property type="term" value="P:gamma-aminobutyric acid catabolic process"/>
    <property type="evidence" value="ECO:0007669"/>
    <property type="project" value="InterPro"/>
</dbReference>
<evidence type="ECO:0000256" key="1">
    <source>
        <dbReference type="ARBA" id="ARBA00009986"/>
    </source>
</evidence>
<dbReference type="CDD" id="cd07103">
    <property type="entry name" value="ALDH_F5_SSADH_GabD"/>
    <property type="match status" value="1"/>
</dbReference>
<reference evidence="4" key="1">
    <citation type="submission" date="2015-12" db="EMBL/GenBank/DDBJ databases">
        <title>Complete genome sequences of two moderately thermophilic Paenibacillus species.</title>
        <authorList>
            <person name="Butler R.III."/>
            <person name="Wang J."/>
            <person name="Stark B.C."/>
            <person name="Pombert J.-F."/>
        </authorList>
    </citation>
    <scope>NUCLEOTIDE SEQUENCE [LARGE SCALE GENOMIC DNA]</scope>
    <source>
        <strain evidence="4">32O-Y</strain>
    </source>
</reference>
<dbReference type="NCBIfam" id="TIGR01780">
    <property type="entry name" value="SSADH"/>
    <property type="match status" value="1"/>
</dbReference>
<dbReference type="Gene3D" id="3.40.605.10">
    <property type="entry name" value="Aldehyde Dehydrogenase, Chain A, domain 1"/>
    <property type="match status" value="1"/>
</dbReference>
<gene>
    <name evidence="3" type="ORF">IJ22_22170</name>
</gene>
<dbReference type="RefSeq" id="WP_062410949.1">
    <property type="nucleotide sequence ID" value="NZ_BJCS01000001.1"/>
</dbReference>
<dbReference type="InterPro" id="IPR016160">
    <property type="entry name" value="Ald_DH_CS_CYS"/>
</dbReference>
<dbReference type="PANTHER" id="PTHR43353:SF5">
    <property type="entry name" value="SUCCINATE-SEMIALDEHYDE DEHYDROGENASE, MITOCHONDRIAL"/>
    <property type="match status" value="1"/>
</dbReference>
<dbReference type="InterPro" id="IPR016161">
    <property type="entry name" value="Ald_DH/histidinol_DH"/>
</dbReference>
<dbReference type="Gene3D" id="3.40.309.10">
    <property type="entry name" value="Aldehyde Dehydrogenase, Chain A, domain 2"/>
    <property type="match status" value="1"/>
</dbReference>
<dbReference type="SUPFAM" id="SSF53720">
    <property type="entry name" value="ALDH-like"/>
    <property type="match status" value="1"/>
</dbReference>
<dbReference type="Pfam" id="PF00171">
    <property type="entry name" value="Aldedh"/>
    <property type="match status" value="1"/>
</dbReference>
<evidence type="ECO:0000256" key="2">
    <source>
        <dbReference type="ARBA" id="ARBA00023002"/>
    </source>
</evidence>
<comment type="similarity">
    <text evidence="1">Belongs to the aldehyde dehydrogenase family.</text>
</comment>
<dbReference type="FunFam" id="3.40.605.10:FF:000005">
    <property type="entry name" value="Succinate-semialdehyde dehydrogenase I"/>
    <property type="match status" value="1"/>
</dbReference>
<dbReference type="GO" id="GO:0004777">
    <property type="term" value="F:succinate-semialdehyde dehydrogenase (NAD+) activity"/>
    <property type="evidence" value="ECO:0007669"/>
    <property type="project" value="TreeGrafter"/>
</dbReference>
<dbReference type="Proteomes" id="UP000061660">
    <property type="component" value="Chromosome"/>
</dbReference>